<comment type="caution">
    <text evidence="1">The sequence shown here is derived from an EMBL/GenBank/DDBJ whole genome shotgun (WGS) entry which is preliminary data.</text>
</comment>
<proteinExistence type="predicted"/>
<dbReference type="EMBL" id="LLZH01000279">
    <property type="protein sequence ID" value="KUL29472.1"/>
    <property type="molecule type" value="Genomic_DNA"/>
</dbReference>
<evidence type="ECO:0008006" key="3">
    <source>
        <dbReference type="Google" id="ProtNLM"/>
    </source>
</evidence>
<dbReference type="Proteomes" id="UP000053244">
    <property type="component" value="Unassembled WGS sequence"/>
</dbReference>
<sequence length="327" mass="35190">MGGQRRWTVLLDSVASQANRAESALLAATRRGRVQVPLLEVEHHGEVSETLTSLEFPHRYADAYLRDSVLDGIPFDKSELGRAMLAASAHDARALYSNDPGSLVFGAWNSHRKGRQQKFPRVYASEVIGWDPVVGARNAGRMDPLNLQGGVKPGRSGEDWEFTSVSSKKKGERLSEIGHGNIAPNEQHGGVTITSAERIATLSLAALDRIGFGPVDEAAAVAGRAVLAAYAIMADRLAFGGASLWLRSGCELLVESERLEWVNRGGDTERVDVSRDEAIEVYAYAVQRAAKHGLAVSSEPVRLTPASSLAKAIDFSMTKAATVEDGE</sequence>
<dbReference type="InterPro" id="IPR013403">
    <property type="entry name" value="CRISPR-assoc_prot_Csb1/Cas7u"/>
</dbReference>
<organism evidence="1 2">
    <name type="scientific">Actinoplanes awajinensis subsp. mycoplanecinus</name>
    <dbReference type="NCBI Taxonomy" id="135947"/>
    <lineage>
        <taxon>Bacteria</taxon>
        <taxon>Bacillati</taxon>
        <taxon>Actinomycetota</taxon>
        <taxon>Actinomycetes</taxon>
        <taxon>Micromonosporales</taxon>
        <taxon>Micromonosporaceae</taxon>
        <taxon>Actinoplanes</taxon>
    </lineage>
</organism>
<protein>
    <recommendedName>
        <fullName evidence="3">Type I-U CRISPR-associated protein Cas7</fullName>
    </recommendedName>
</protein>
<keyword evidence="2" id="KW-1185">Reference proteome</keyword>
<name>A0A117MQ09_9ACTN</name>
<dbReference type="Pfam" id="PF09617">
    <property type="entry name" value="Cas_GSU0053"/>
    <property type="match status" value="1"/>
</dbReference>
<evidence type="ECO:0000313" key="1">
    <source>
        <dbReference type="EMBL" id="KUL29472.1"/>
    </source>
</evidence>
<evidence type="ECO:0000313" key="2">
    <source>
        <dbReference type="Proteomes" id="UP000053244"/>
    </source>
</evidence>
<dbReference type="AlphaFoldDB" id="A0A117MQ09"/>
<reference evidence="1 2" key="1">
    <citation type="submission" date="2015-10" db="EMBL/GenBank/DDBJ databases">
        <authorList>
            <person name="Gilbert D.G."/>
        </authorList>
    </citation>
    <scope>NUCLEOTIDE SEQUENCE [LARGE SCALE GENOMIC DNA]</scope>
    <source>
        <strain evidence="1 2">NRRL B-16712</strain>
    </source>
</reference>
<accession>A0A117MQ09</accession>
<dbReference type="NCBIfam" id="TIGR02570">
    <property type="entry name" value="cas7_GSU0053"/>
    <property type="match status" value="1"/>
</dbReference>
<gene>
    <name evidence="1" type="ORF">ADL15_28065</name>
</gene>